<dbReference type="InterPro" id="IPR038763">
    <property type="entry name" value="DHH_sf"/>
</dbReference>
<dbReference type="EC" id="3.6.1.1" evidence="2"/>
<evidence type="ECO:0000256" key="3">
    <source>
        <dbReference type="ARBA" id="ARBA00022723"/>
    </source>
</evidence>
<comment type="catalytic activity">
    <reaction evidence="7">
        <text>diphosphate + H2O = 2 phosphate + H(+)</text>
        <dbReference type="Rhea" id="RHEA:24576"/>
        <dbReference type="ChEBI" id="CHEBI:15377"/>
        <dbReference type="ChEBI" id="CHEBI:15378"/>
        <dbReference type="ChEBI" id="CHEBI:33019"/>
        <dbReference type="ChEBI" id="CHEBI:43474"/>
        <dbReference type="EC" id="3.6.1.1"/>
    </reaction>
</comment>
<dbReference type="NCBIfam" id="NF011443">
    <property type="entry name" value="PRK14869.1-5"/>
    <property type="match status" value="1"/>
</dbReference>
<dbReference type="SUPFAM" id="SSF75138">
    <property type="entry name" value="HprK N-terminal domain-like"/>
    <property type="match status" value="1"/>
</dbReference>
<dbReference type="FunFam" id="3.90.1640.10:FF:000001">
    <property type="entry name" value="Probable manganese-dependent inorganic pyrophosphatase"/>
    <property type="match status" value="1"/>
</dbReference>
<dbReference type="GO" id="GO:0004427">
    <property type="term" value="F:inorganic diphosphate phosphatase activity"/>
    <property type="evidence" value="ECO:0007669"/>
    <property type="project" value="UniProtKB-EC"/>
</dbReference>
<accession>C4GAM0</accession>
<protein>
    <recommendedName>
        <fullName evidence="2">inorganic diphosphatase</fullName>
        <ecNumber evidence="2">3.6.1.1</ecNumber>
    </recommendedName>
    <alternativeName>
        <fullName evidence="6">Pyrophosphate phospho-hydrolase</fullName>
    </alternativeName>
</protein>
<evidence type="ECO:0000256" key="4">
    <source>
        <dbReference type="ARBA" id="ARBA00022801"/>
    </source>
</evidence>
<dbReference type="InterPro" id="IPR010766">
    <property type="entry name" value="DRTGG"/>
</dbReference>
<dbReference type="InterPro" id="IPR001667">
    <property type="entry name" value="DDH_dom"/>
</dbReference>
<evidence type="ECO:0000256" key="7">
    <source>
        <dbReference type="ARBA" id="ARBA00047820"/>
    </source>
</evidence>
<evidence type="ECO:0000313" key="11">
    <source>
        <dbReference type="Proteomes" id="UP000003494"/>
    </source>
</evidence>
<dbReference type="PANTHER" id="PTHR12112">
    <property type="entry name" value="BNIP - RELATED"/>
    <property type="match status" value="1"/>
</dbReference>
<gene>
    <name evidence="10" type="ORF">GCWU000342_00971</name>
</gene>
<dbReference type="Pfam" id="PF01368">
    <property type="entry name" value="DHH"/>
    <property type="match status" value="1"/>
</dbReference>
<dbReference type="InterPro" id="IPR038222">
    <property type="entry name" value="DHHA2_dom_sf"/>
</dbReference>
<dbReference type="RefSeq" id="WP_006905982.1">
    <property type="nucleotide sequence ID" value="NZ_GG665866.1"/>
</dbReference>
<comment type="caution">
    <text evidence="10">The sequence shown here is derived from an EMBL/GenBank/DDBJ whole genome shotgun (WGS) entry which is preliminary data.</text>
</comment>
<dbReference type="PROSITE" id="PS51371">
    <property type="entry name" value="CBS"/>
    <property type="match status" value="2"/>
</dbReference>
<keyword evidence="11" id="KW-1185">Reference proteome</keyword>
<dbReference type="SMART" id="SM01131">
    <property type="entry name" value="DHHA2"/>
    <property type="match status" value="1"/>
</dbReference>
<dbReference type="InterPro" id="IPR000644">
    <property type="entry name" value="CBS_dom"/>
</dbReference>
<dbReference type="Pfam" id="PF07085">
    <property type="entry name" value="DRTGG"/>
    <property type="match status" value="1"/>
</dbReference>
<dbReference type="Proteomes" id="UP000003494">
    <property type="component" value="Unassembled WGS sequence"/>
</dbReference>
<comment type="cofactor">
    <cofactor evidence="1">
        <name>Mn(2+)</name>
        <dbReference type="ChEBI" id="CHEBI:29035"/>
    </cofactor>
</comment>
<dbReference type="PANTHER" id="PTHR12112:SF22">
    <property type="entry name" value="MANGANESE-DEPENDENT INORGANIC PYROPHOSPHATASE-RELATED"/>
    <property type="match status" value="1"/>
</dbReference>
<dbReference type="Pfam" id="PF02833">
    <property type="entry name" value="DHHA2"/>
    <property type="match status" value="1"/>
</dbReference>
<evidence type="ECO:0000256" key="5">
    <source>
        <dbReference type="ARBA" id="ARBA00023211"/>
    </source>
</evidence>
<dbReference type="HOGENOM" id="CLU_025243_1_0_9"/>
<evidence type="ECO:0000256" key="1">
    <source>
        <dbReference type="ARBA" id="ARBA00001936"/>
    </source>
</evidence>
<dbReference type="AlphaFoldDB" id="C4GAM0"/>
<dbReference type="GO" id="GO:0005737">
    <property type="term" value="C:cytoplasm"/>
    <property type="evidence" value="ECO:0007669"/>
    <property type="project" value="InterPro"/>
</dbReference>
<dbReference type="NCBIfam" id="NF011442">
    <property type="entry name" value="PRK14869.1-4"/>
    <property type="match status" value="1"/>
</dbReference>
<dbReference type="STRING" id="626523.GCWU000342_00971"/>
<organism evidence="10 11">
    <name type="scientific">Shuttleworthella satelles DSM 14600</name>
    <dbReference type="NCBI Taxonomy" id="626523"/>
    <lineage>
        <taxon>Bacteria</taxon>
        <taxon>Bacillati</taxon>
        <taxon>Bacillota</taxon>
        <taxon>Clostridia</taxon>
        <taxon>Lachnospirales</taxon>
        <taxon>Lachnospiraceae</taxon>
        <taxon>Shuttleworthella</taxon>
    </lineage>
</organism>
<dbReference type="Pfam" id="PF00571">
    <property type="entry name" value="CBS"/>
    <property type="match status" value="2"/>
</dbReference>
<sequence>MNRDDLIWVLGHKNPDTDAICSAIAYANFKNMTDKGTYVPKKAGEMNEETRYVLKTFQCEEPETVFDVSAQIKDLALKYTPGVKGSYSLRRAWEQMRELNVVTLPIVNDKGQVEGIITSDDIARSYMNVYDNETMSSSRTSYANVVETLDGRLWTGNDHGVFHRGKVVIGSGDRDNMRREIAANDMVITGNAWERQVIAINENPSCLIICGVNSVEDSIIAMAREKDIVIISTTYDIFTTARLIHQAMPIRQFMTMSKNLIWFGMDDYLEDVTDRLNKIRHRDFPIVDEQMHYVAMFSRRILLSKQKKKVILVDHNEKNQAVDGIEDADILEIIDHHRLGSLETISPIVFRNQPLGCSCSIIYQMYQEKKIEIPRKIAGLMCSAILSDTLMFRSPTCTPYDEAAARTLAEIADIDIEEHAMAMFEAGSNFRNKSTEEIMFTDFKTFTAGDVNFGVSQVSSVSAKQLAAIKEKLLKYMETVIVEKNLHMIFVMLTNILEQSTELLYAGTDSRDIVLDAYGEDRMAENSAILPGVVSRKKQVVPQMIEAIHYRSI</sequence>
<dbReference type="Gene3D" id="3.10.310.20">
    <property type="entry name" value="DHHA2 domain"/>
    <property type="match status" value="1"/>
</dbReference>
<evidence type="ECO:0000256" key="6">
    <source>
        <dbReference type="ARBA" id="ARBA00032535"/>
    </source>
</evidence>
<evidence type="ECO:0000256" key="2">
    <source>
        <dbReference type="ARBA" id="ARBA00012146"/>
    </source>
</evidence>
<evidence type="ECO:0000259" key="9">
    <source>
        <dbReference type="PROSITE" id="PS51371"/>
    </source>
</evidence>
<dbReference type="EMBL" id="ACIP02000002">
    <property type="protein sequence ID" value="EEP28163.1"/>
    <property type="molecule type" value="Genomic_DNA"/>
</dbReference>
<dbReference type="InterPro" id="IPR046342">
    <property type="entry name" value="CBS_dom_sf"/>
</dbReference>
<keyword evidence="5" id="KW-0464">Manganese</keyword>
<dbReference type="Gene3D" id="3.10.580.10">
    <property type="entry name" value="CBS-domain"/>
    <property type="match status" value="1"/>
</dbReference>
<feature type="domain" description="CBS" evidence="9">
    <location>
        <begin position="256"/>
        <end position="313"/>
    </location>
</feature>
<dbReference type="eggNOG" id="COG1227">
    <property type="taxonomic scope" value="Bacteria"/>
</dbReference>
<dbReference type="InterPro" id="IPR004097">
    <property type="entry name" value="DHHA2"/>
</dbReference>
<dbReference type="SUPFAM" id="SSF54631">
    <property type="entry name" value="CBS-domain pair"/>
    <property type="match status" value="1"/>
</dbReference>
<dbReference type="SUPFAM" id="SSF64182">
    <property type="entry name" value="DHH phosphoesterases"/>
    <property type="match status" value="1"/>
</dbReference>
<dbReference type="GO" id="GO:0046872">
    <property type="term" value="F:metal ion binding"/>
    <property type="evidence" value="ECO:0007669"/>
    <property type="project" value="UniProtKB-KW"/>
</dbReference>
<evidence type="ECO:0000313" key="10">
    <source>
        <dbReference type="EMBL" id="EEP28163.1"/>
    </source>
</evidence>
<reference evidence="10" key="1">
    <citation type="submission" date="2009-04" db="EMBL/GenBank/DDBJ databases">
        <authorList>
            <person name="Weinstock G."/>
            <person name="Sodergren E."/>
            <person name="Clifton S."/>
            <person name="Fulton L."/>
            <person name="Fulton B."/>
            <person name="Courtney L."/>
            <person name="Fronick C."/>
            <person name="Harrison M."/>
            <person name="Strong C."/>
            <person name="Farmer C."/>
            <person name="Delahaunty K."/>
            <person name="Markovic C."/>
            <person name="Hall O."/>
            <person name="Minx P."/>
            <person name="Tomlinson C."/>
            <person name="Mitreva M."/>
            <person name="Nelson J."/>
            <person name="Hou S."/>
            <person name="Wollam A."/>
            <person name="Pepin K.H."/>
            <person name="Johnson M."/>
            <person name="Bhonagiri V."/>
            <person name="Nash W.E."/>
            <person name="Warren W."/>
            <person name="Chinwalla A."/>
            <person name="Mardis E.R."/>
            <person name="Wilson R.K."/>
        </authorList>
    </citation>
    <scope>NUCLEOTIDE SEQUENCE [LARGE SCALE GENOMIC DNA]</scope>
    <source>
        <strain evidence="10">DSM 14600</strain>
    </source>
</reference>
<keyword evidence="4" id="KW-0378">Hydrolase</keyword>
<dbReference type="Gene3D" id="3.90.1640.10">
    <property type="entry name" value="inorganic pyrophosphatase (n-terminal core)"/>
    <property type="match status" value="2"/>
</dbReference>
<dbReference type="NCBIfam" id="NF003877">
    <property type="entry name" value="PRK05427.1"/>
    <property type="match status" value="1"/>
</dbReference>
<keyword evidence="8" id="KW-0129">CBS domain</keyword>
<proteinExistence type="predicted"/>
<dbReference type="InterPro" id="IPR028979">
    <property type="entry name" value="Ser_kin/Pase_Hpr-like_N_sf"/>
</dbReference>
<evidence type="ECO:0000256" key="8">
    <source>
        <dbReference type="PROSITE-ProRule" id="PRU00703"/>
    </source>
</evidence>
<dbReference type="Gene3D" id="3.40.1390.20">
    <property type="entry name" value="HprK N-terminal domain-like"/>
    <property type="match status" value="1"/>
</dbReference>
<feature type="domain" description="CBS" evidence="9">
    <location>
        <begin position="76"/>
        <end position="134"/>
    </location>
</feature>
<keyword evidence="3" id="KW-0479">Metal-binding</keyword>
<name>C4GAM0_9FIRM</name>